<dbReference type="GO" id="GO:0032977">
    <property type="term" value="F:membrane insertase activity"/>
    <property type="evidence" value="ECO:0007669"/>
    <property type="project" value="InterPro"/>
</dbReference>
<dbReference type="GO" id="GO:0032979">
    <property type="term" value="P:protein insertion into mitochondrial inner membrane from matrix"/>
    <property type="evidence" value="ECO:0007669"/>
    <property type="project" value="TreeGrafter"/>
</dbReference>
<dbReference type="CDD" id="cd20069">
    <property type="entry name" value="5TM_Oxa1-like"/>
    <property type="match status" value="1"/>
</dbReference>
<feature type="domain" description="Membrane insertase YidC/Oxa/ALB C-terminal" evidence="8">
    <location>
        <begin position="50"/>
        <end position="268"/>
    </location>
</feature>
<comment type="subcellular location">
    <subcellularLocation>
        <location evidence="1 6">Membrane</location>
        <topology evidence="1 6">Multi-pass membrane protein</topology>
    </subcellularLocation>
</comment>
<sequence>MPRIRPLALTCIRRLRQQKHASFQNASSTLPIVLAANESVIQALHAQLPWWASIMGFTCLLRSCLTLPIAIYQQKSVGKMIQLAPMIQSWGSTLRTQIASESKQKGWGYTKYNVQLQKQYRKKVSEIYAHYGCPRWKLLALPYVQIPLWVSMSLTLRHMSGYPLPWYGQTSDGPVQGLSEGGFAWVTDLTVPDPTMTFPLLIGAGTLLNVELNAWLSKDKEKTTTQKVMTNAFRCLAIVFVPVAAHAPMSLGLYWFTSTWYSAIQNVAFQIPSVRTTLNLPPLQAPPSPSKNKDQEKVESNIEKK</sequence>
<dbReference type="Pfam" id="PF02096">
    <property type="entry name" value="60KD_IMP"/>
    <property type="match status" value="1"/>
</dbReference>
<comment type="caution">
    <text evidence="9">The sequence shown here is derived from an EMBL/GenBank/DDBJ whole genome shotgun (WGS) entry which is preliminary data.</text>
</comment>
<dbReference type="PANTHER" id="PTHR12428:SF65">
    <property type="entry name" value="CYTOCHROME C OXIDASE ASSEMBLY PROTEIN COX18, MITOCHONDRIAL"/>
    <property type="match status" value="1"/>
</dbReference>
<dbReference type="AlphaFoldDB" id="A0AAD5PGF1"/>
<evidence type="ECO:0000313" key="10">
    <source>
        <dbReference type="Proteomes" id="UP001209540"/>
    </source>
</evidence>
<dbReference type="InterPro" id="IPR028055">
    <property type="entry name" value="YidC/Oxa/ALB_C"/>
</dbReference>
<dbReference type="EMBL" id="JAIXMP010000007">
    <property type="protein sequence ID" value="KAI9270363.1"/>
    <property type="molecule type" value="Genomic_DNA"/>
</dbReference>
<evidence type="ECO:0000256" key="7">
    <source>
        <dbReference type="SAM" id="MobiDB-lite"/>
    </source>
</evidence>
<gene>
    <name evidence="9" type="ORF">BDA99DRAFT_501556</name>
</gene>
<dbReference type="PANTHER" id="PTHR12428">
    <property type="entry name" value="OXA1"/>
    <property type="match status" value="1"/>
</dbReference>
<evidence type="ECO:0000256" key="1">
    <source>
        <dbReference type="ARBA" id="ARBA00004141"/>
    </source>
</evidence>
<name>A0AAD5PGF1_9FUNG</name>
<keyword evidence="10" id="KW-1185">Reference proteome</keyword>
<proteinExistence type="inferred from homology"/>
<reference evidence="9" key="2">
    <citation type="submission" date="2023-02" db="EMBL/GenBank/DDBJ databases">
        <authorList>
            <consortium name="DOE Joint Genome Institute"/>
            <person name="Mondo S.J."/>
            <person name="Chang Y."/>
            <person name="Wang Y."/>
            <person name="Ahrendt S."/>
            <person name="Andreopoulos W."/>
            <person name="Barry K."/>
            <person name="Beard J."/>
            <person name="Benny G.L."/>
            <person name="Blankenship S."/>
            <person name="Bonito G."/>
            <person name="Cuomo C."/>
            <person name="Desiro A."/>
            <person name="Gervers K.A."/>
            <person name="Hundley H."/>
            <person name="Kuo A."/>
            <person name="LaButti K."/>
            <person name="Lang B.F."/>
            <person name="Lipzen A."/>
            <person name="O'Donnell K."/>
            <person name="Pangilinan J."/>
            <person name="Reynolds N."/>
            <person name="Sandor L."/>
            <person name="Smith M.W."/>
            <person name="Tsang A."/>
            <person name="Grigoriev I.V."/>
            <person name="Stajich J.E."/>
            <person name="Spatafora J.W."/>
        </authorList>
    </citation>
    <scope>NUCLEOTIDE SEQUENCE</scope>
    <source>
        <strain evidence="9">RSA 2281</strain>
    </source>
</reference>
<evidence type="ECO:0000256" key="5">
    <source>
        <dbReference type="ARBA" id="ARBA00023136"/>
    </source>
</evidence>
<keyword evidence="5" id="KW-0472">Membrane</keyword>
<organism evidence="9 10">
    <name type="scientific">Phascolomyces articulosus</name>
    <dbReference type="NCBI Taxonomy" id="60185"/>
    <lineage>
        <taxon>Eukaryota</taxon>
        <taxon>Fungi</taxon>
        <taxon>Fungi incertae sedis</taxon>
        <taxon>Mucoromycota</taxon>
        <taxon>Mucoromycotina</taxon>
        <taxon>Mucoromycetes</taxon>
        <taxon>Mucorales</taxon>
        <taxon>Lichtheimiaceae</taxon>
        <taxon>Phascolomyces</taxon>
    </lineage>
</organism>
<feature type="region of interest" description="Disordered" evidence="7">
    <location>
        <begin position="280"/>
        <end position="305"/>
    </location>
</feature>
<accession>A0AAD5PGF1</accession>
<evidence type="ECO:0000313" key="9">
    <source>
        <dbReference type="EMBL" id="KAI9270363.1"/>
    </source>
</evidence>
<dbReference type="GO" id="GO:0033617">
    <property type="term" value="P:mitochondrial respiratory chain complex IV assembly"/>
    <property type="evidence" value="ECO:0007669"/>
    <property type="project" value="TreeGrafter"/>
</dbReference>
<dbReference type="GO" id="GO:0005743">
    <property type="term" value="C:mitochondrial inner membrane"/>
    <property type="evidence" value="ECO:0007669"/>
    <property type="project" value="TreeGrafter"/>
</dbReference>
<evidence type="ECO:0000259" key="8">
    <source>
        <dbReference type="Pfam" id="PF02096"/>
    </source>
</evidence>
<evidence type="ECO:0000256" key="2">
    <source>
        <dbReference type="ARBA" id="ARBA00009877"/>
    </source>
</evidence>
<dbReference type="Proteomes" id="UP001209540">
    <property type="component" value="Unassembled WGS sequence"/>
</dbReference>
<feature type="compositionally biased region" description="Basic and acidic residues" evidence="7">
    <location>
        <begin position="291"/>
        <end position="305"/>
    </location>
</feature>
<protein>
    <submittedName>
        <fullName evidence="9">60Kd inner membrane protein-domain-containing protein</fullName>
    </submittedName>
</protein>
<keyword evidence="3 6" id="KW-0812">Transmembrane</keyword>
<evidence type="ECO:0000256" key="3">
    <source>
        <dbReference type="ARBA" id="ARBA00022692"/>
    </source>
</evidence>
<keyword evidence="4" id="KW-1133">Transmembrane helix</keyword>
<evidence type="ECO:0000256" key="4">
    <source>
        <dbReference type="ARBA" id="ARBA00022989"/>
    </source>
</evidence>
<comment type="similarity">
    <text evidence="2 6">Belongs to the OXA1/ALB3/YidC family.</text>
</comment>
<reference evidence="9" key="1">
    <citation type="journal article" date="2022" name="IScience">
        <title>Evolution of zygomycete secretomes and the origins of terrestrial fungal ecologies.</title>
        <authorList>
            <person name="Chang Y."/>
            <person name="Wang Y."/>
            <person name="Mondo S."/>
            <person name="Ahrendt S."/>
            <person name="Andreopoulos W."/>
            <person name="Barry K."/>
            <person name="Beard J."/>
            <person name="Benny G.L."/>
            <person name="Blankenship S."/>
            <person name="Bonito G."/>
            <person name="Cuomo C."/>
            <person name="Desiro A."/>
            <person name="Gervers K.A."/>
            <person name="Hundley H."/>
            <person name="Kuo A."/>
            <person name="LaButti K."/>
            <person name="Lang B.F."/>
            <person name="Lipzen A."/>
            <person name="O'Donnell K."/>
            <person name="Pangilinan J."/>
            <person name="Reynolds N."/>
            <person name="Sandor L."/>
            <person name="Smith M.E."/>
            <person name="Tsang A."/>
            <person name="Grigoriev I.V."/>
            <person name="Stajich J.E."/>
            <person name="Spatafora J.W."/>
        </authorList>
    </citation>
    <scope>NUCLEOTIDE SEQUENCE</scope>
    <source>
        <strain evidence="9">RSA 2281</strain>
    </source>
</reference>
<dbReference type="InterPro" id="IPR001708">
    <property type="entry name" value="YidC/ALB3/OXA1/COX18"/>
</dbReference>
<evidence type="ECO:0000256" key="6">
    <source>
        <dbReference type="RuleBase" id="RU003945"/>
    </source>
</evidence>